<dbReference type="EMBL" id="MU001635">
    <property type="protein sequence ID" value="KAF2482880.1"/>
    <property type="molecule type" value="Genomic_DNA"/>
</dbReference>
<gene>
    <name evidence="2" type="ORF">BDY17DRAFT_136994</name>
</gene>
<keyword evidence="3" id="KW-1185">Reference proteome</keyword>
<sequence length="160" mass="17941">MESRAEERKTSAWRRTRRSRVEPDYTGRSGKSACRHRARTQVIQGTCPVLLNSHSAVNALNDVDYKWDEATATELGIKAIASHRRATCDYFSASGDHQACRNDDFVHGISGELPYFPIGHTCAGAGKDSTRARLDRSLEGIMWMFQRPPESPSSQRMIRG</sequence>
<feature type="compositionally biased region" description="Basic and acidic residues" evidence="1">
    <location>
        <begin position="1"/>
        <end position="10"/>
    </location>
</feature>
<evidence type="ECO:0000313" key="2">
    <source>
        <dbReference type="EMBL" id="KAF2482880.1"/>
    </source>
</evidence>
<name>A0A6A6PS00_9PEZI</name>
<evidence type="ECO:0000313" key="3">
    <source>
        <dbReference type="Proteomes" id="UP000799767"/>
    </source>
</evidence>
<dbReference type="Proteomes" id="UP000799767">
    <property type="component" value="Unassembled WGS sequence"/>
</dbReference>
<protein>
    <submittedName>
        <fullName evidence="2">Uncharacterized protein</fullName>
    </submittedName>
</protein>
<accession>A0A6A6PS00</accession>
<proteinExistence type="predicted"/>
<dbReference type="GeneID" id="54470479"/>
<feature type="region of interest" description="Disordered" evidence="1">
    <location>
        <begin position="1"/>
        <end position="33"/>
    </location>
</feature>
<organism evidence="2 3">
    <name type="scientific">Neohortaea acidophila</name>
    <dbReference type="NCBI Taxonomy" id="245834"/>
    <lineage>
        <taxon>Eukaryota</taxon>
        <taxon>Fungi</taxon>
        <taxon>Dikarya</taxon>
        <taxon>Ascomycota</taxon>
        <taxon>Pezizomycotina</taxon>
        <taxon>Dothideomycetes</taxon>
        <taxon>Dothideomycetidae</taxon>
        <taxon>Mycosphaerellales</taxon>
        <taxon>Teratosphaeriaceae</taxon>
        <taxon>Neohortaea</taxon>
    </lineage>
</organism>
<dbReference type="RefSeq" id="XP_033589450.1">
    <property type="nucleotide sequence ID" value="XM_033729477.1"/>
</dbReference>
<evidence type="ECO:0000256" key="1">
    <source>
        <dbReference type="SAM" id="MobiDB-lite"/>
    </source>
</evidence>
<dbReference type="AlphaFoldDB" id="A0A6A6PS00"/>
<reference evidence="2" key="1">
    <citation type="journal article" date="2020" name="Stud. Mycol.">
        <title>101 Dothideomycetes genomes: a test case for predicting lifestyles and emergence of pathogens.</title>
        <authorList>
            <person name="Haridas S."/>
            <person name="Albert R."/>
            <person name="Binder M."/>
            <person name="Bloem J."/>
            <person name="Labutti K."/>
            <person name="Salamov A."/>
            <person name="Andreopoulos B."/>
            <person name="Baker S."/>
            <person name="Barry K."/>
            <person name="Bills G."/>
            <person name="Bluhm B."/>
            <person name="Cannon C."/>
            <person name="Castanera R."/>
            <person name="Culley D."/>
            <person name="Daum C."/>
            <person name="Ezra D."/>
            <person name="Gonzalez J."/>
            <person name="Henrissat B."/>
            <person name="Kuo A."/>
            <person name="Liang C."/>
            <person name="Lipzen A."/>
            <person name="Lutzoni F."/>
            <person name="Magnuson J."/>
            <person name="Mondo S."/>
            <person name="Nolan M."/>
            <person name="Ohm R."/>
            <person name="Pangilinan J."/>
            <person name="Park H.-J."/>
            <person name="Ramirez L."/>
            <person name="Alfaro M."/>
            <person name="Sun H."/>
            <person name="Tritt A."/>
            <person name="Yoshinaga Y."/>
            <person name="Zwiers L.-H."/>
            <person name="Turgeon B."/>
            <person name="Goodwin S."/>
            <person name="Spatafora J."/>
            <person name="Crous P."/>
            <person name="Grigoriev I."/>
        </authorList>
    </citation>
    <scope>NUCLEOTIDE SEQUENCE</scope>
    <source>
        <strain evidence="2">CBS 113389</strain>
    </source>
</reference>